<keyword evidence="1" id="KW-1133">Transmembrane helix</keyword>
<evidence type="ECO:0000313" key="3">
    <source>
        <dbReference type="Proteomes" id="UP000054776"/>
    </source>
</evidence>
<evidence type="ECO:0000313" key="2">
    <source>
        <dbReference type="EMBL" id="KRY22346.1"/>
    </source>
</evidence>
<accession>A0A0V1ACS9</accession>
<sequence length="36" mass="4300">MLSTEIKRKTKTKINLTMNMWLLIFLVARMPFVDSE</sequence>
<comment type="caution">
    <text evidence="2">The sequence shown here is derived from an EMBL/GenBank/DDBJ whole genome shotgun (WGS) entry which is preliminary data.</text>
</comment>
<reference evidence="2 3" key="1">
    <citation type="submission" date="2015-01" db="EMBL/GenBank/DDBJ databases">
        <title>Evolution of Trichinella species and genotypes.</title>
        <authorList>
            <person name="Korhonen P.K."/>
            <person name="Edoardo P."/>
            <person name="Giuseppe L.R."/>
            <person name="Gasser R.B."/>
        </authorList>
    </citation>
    <scope>NUCLEOTIDE SEQUENCE [LARGE SCALE GENOMIC DNA]</scope>
    <source>
        <strain evidence="2">ISS3</strain>
    </source>
</reference>
<evidence type="ECO:0000256" key="1">
    <source>
        <dbReference type="SAM" id="Phobius"/>
    </source>
</evidence>
<name>A0A0V1ACS9_TRISP</name>
<organism evidence="2 3">
    <name type="scientific">Trichinella spiralis</name>
    <name type="common">Trichina worm</name>
    <dbReference type="NCBI Taxonomy" id="6334"/>
    <lineage>
        <taxon>Eukaryota</taxon>
        <taxon>Metazoa</taxon>
        <taxon>Ecdysozoa</taxon>
        <taxon>Nematoda</taxon>
        <taxon>Enoplea</taxon>
        <taxon>Dorylaimia</taxon>
        <taxon>Trichinellida</taxon>
        <taxon>Trichinellidae</taxon>
        <taxon>Trichinella</taxon>
    </lineage>
</organism>
<gene>
    <name evidence="2" type="ORF">T01_6884</name>
</gene>
<protein>
    <submittedName>
        <fullName evidence="2">Uncharacterized protein</fullName>
    </submittedName>
</protein>
<keyword evidence="3" id="KW-1185">Reference proteome</keyword>
<dbReference type="AlphaFoldDB" id="A0A0V1ACS9"/>
<dbReference type="EMBL" id="JYDH01002076">
    <property type="protein sequence ID" value="KRY22346.1"/>
    <property type="molecule type" value="Genomic_DNA"/>
</dbReference>
<proteinExistence type="predicted"/>
<feature type="transmembrane region" description="Helical" evidence="1">
    <location>
        <begin position="12"/>
        <end position="32"/>
    </location>
</feature>
<dbReference type="InParanoid" id="A0A0V1ACS9"/>
<dbReference type="Proteomes" id="UP000054776">
    <property type="component" value="Unassembled WGS sequence"/>
</dbReference>
<keyword evidence="1" id="KW-0812">Transmembrane</keyword>
<keyword evidence="1" id="KW-0472">Membrane</keyword>